<feature type="binding site" evidence="13">
    <location>
        <position position="461"/>
    </location>
    <ligand>
        <name>4-amino-2-methyl-5-(diphosphooxymethyl)pyrimidine</name>
        <dbReference type="ChEBI" id="CHEBI:57841"/>
    </ligand>
</feature>
<dbReference type="InterPro" id="IPR036206">
    <property type="entry name" value="ThiamineP_synth_sf"/>
</dbReference>
<dbReference type="SUPFAM" id="SSF51391">
    <property type="entry name" value="Thiamin phosphate synthase"/>
    <property type="match status" value="1"/>
</dbReference>
<evidence type="ECO:0000259" key="15">
    <source>
        <dbReference type="Pfam" id="PF08543"/>
    </source>
</evidence>
<organism evidence="16 17">
    <name type="scientific">Alishewanella tabrizica</name>
    <dbReference type="NCBI Taxonomy" id="671278"/>
    <lineage>
        <taxon>Bacteria</taxon>
        <taxon>Pseudomonadati</taxon>
        <taxon>Pseudomonadota</taxon>
        <taxon>Gammaproteobacteria</taxon>
        <taxon>Alteromonadales</taxon>
        <taxon>Alteromonadaceae</taxon>
        <taxon>Alishewanella</taxon>
    </lineage>
</organism>
<feature type="binding site" evidence="13">
    <location>
        <begin position="458"/>
        <end position="460"/>
    </location>
    <ligand>
        <name>2-[(2R,5Z)-2-carboxy-4-methylthiazol-5(2H)-ylidene]ethyl phosphate</name>
        <dbReference type="ChEBI" id="CHEBI:62899"/>
    </ligand>
</feature>
<dbReference type="NCBIfam" id="TIGR00097">
    <property type="entry name" value="HMP-P_kinase"/>
    <property type="match status" value="1"/>
</dbReference>
<accession>A0ABQ2WS27</accession>
<evidence type="ECO:0000256" key="2">
    <source>
        <dbReference type="ARBA" id="ARBA00022679"/>
    </source>
</evidence>
<comment type="caution">
    <text evidence="16">The sequence shown here is derived from an EMBL/GenBank/DDBJ whole genome shotgun (WGS) entry which is preliminary data.</text>
</comment>
<evidence type="ECO:0000256" key="8">
    <source>
        <dbReference type="ARBA" id="ARBA00022977"/>
    </source>
</evidence>
<dbReference type="PANTHER" id="PTHR20858">
    <property type="entry name" value="PHOSPHOMETHYLPYRIMIDINE KINASE"/>
    <property type="match status" value="1"/>
</dbReference>
<keyword evidence="17" id="KW-1185">Reference proteome</keyword>
<keyword evidence="3 13" id="KW-0479">Metal-binding</keyword>
<evidence type="ECO:0000256" key="6">
    <source>
        <dbReference type="ARBA" id="ARBA00022840"/>
    </source>
</evidence>
<evidence type="ECO:0000256" key="13">
    <source>
        <dbReference type="HAMAP-Rule" id="MF_00097"/>
    </source>
</evidence>
<dbReference type="PANTHER" id="PTHR20858:SF17">
    <property type="entry name" value="HYDROXYMETHYLPYRIMIDINE_PHOSPHOMETHYLPYRIMIDINE KINASE THI20-RELATED"/>
    <property type="match status" value="1"/>
</dbReference>
<keyword evidence="7 13" id="KW-0460">Magnesium</keyword>
<keyword evidence="9" id="KW-0511">Multifunctional enzyme</keyword>
<feature type="binding site" evidence="13">
    <location>
        <begin position="360"/>
        <end position="364"/>
    </location>
    <ligand>
        <name>4-amino-2-methyl-5-(diphosphooxymethyl)pyrimidine</name>
        <dbReference type="ChEBI" id="CHEBI:57841"/>
    </ligand>
</feature>
<comment type="catalytic activity">
    <reaction evidence="11 13">
        <text>2-(2-carboxy-4-methylthiazol-5-yl)ethyl phosphate + 4-amino-2-methyl-5-(diphosphooxymethyl)pyrimidine + 2 H(+) = thiamine phosphate + CO2 + diphosphate</text>
        <dbReference type="Rhea" id="RHEA:47848"/>
        <dbReference type="ChEBI" id="CHEBI:15378"/>
        <dbReference type="ChEBI" id="CHEBI:16526"/>
        <dbReference type="ChEBI" id="CHEBI:33019"/>
        <dbReference type="ChEBI" id="CHEBI:37575"/>
        <dbReference type="ChEBI" id="CHEBI:57841"/>
        <dbReference type="ChEBI" id="CHEBI:62890"/>
        <dbReference type="EC" id="2.5.1.3"/>
    </reaction>
</comment>
<gene>
    <name evidence="13" type="primary">thiE</name>
    <name evidence="16" type="ORF">GCM10008111_24250</name>
</gene>
<evidence type="ECO:0000259" key="14">
    <source>
        <dbReference type="Pfam" id="PF02581"/>
    </source>
</evidence>
<protein>
    <recommendedName>
        <fullName evidence="13">Thiamine-phosphate synthase</fullName>
        <shortName evidence="13">TP synthase</shortName>
        <shortName evidence="13">TPS</shortName>
        <ecNumber evidence="13">2.5.1.3</ecNumber>
    </recommendedName>
    <alternativeName>
        <fullName evidence="13">Thiamine-phosphate pyrophosphorylase</fullName>
        <shortName evidence="13">TMP pyrophosphorylase</shortName>
        <shortName evidence="13">TMP-PPase</shortName>
    </alternativeName>
</protein>
<dbReference type="NCBIfam" id="NF002904">
    <property type="entry name" value="PRK03512.1"/>
    <property type="match status" value="1"/>
</dbReference>
<dbReference type="CDD" id="cd00564">
    <property type="entry name" value="TMP_TenI"/>
    <property type="match status" value="1"/>
</dbReference>
<feature type="binding site" evidence="13">
    <location>
        <position position="413"/>
    </location>
    <ligand>
        <name>Mg(2+)</name>
        <dbReference type="ChEBI" id="CHEBI:18420"/>
    </ligand>
</feature>
<keyword evidence="6" id="KW-0067">ATP-binding</keyword>
<dbReference type="InterPro" id="IPR034291">
    <property type="entry name" value="TMP_synthase"/>
</dbReference>
<reference evidence="17" key="1">
    <citation type="journal article" date="2019" name="Int. J. Syst. Evol. Microbiol.">
        <title>The Global Catalogue of Microorganisms (GCM) 10K type strain sequencing project: providing services to taxonomists for standard genome sequencing and annotation.</title>
        <authorList>
            <consortium name="The Broad Institute Genomics Platform"/>
            <consortium name="The Broad Institute Genome Sequencing Center for Infectious Disease"/>
            <person name="Wu L."/>
            <person name="Ma J."/>
        </authorList>
    </citation>
    <scope>NUCLEOTIDE SEQUENCE [LARGE SCALE GENOMIC DNA]</scope>
    <source>
        <strain evidence="17">KCTC 23723</strain>
    </source>
</reference>
<evidence type="ECO:0000256" key="12">
    <source>
        <dbReference type="ARBA" id="ARBA00047883"/>
    </source>
</evidence>
<dbReference type="Pfam" id="PF02581">
    <property type="entry name" value="TMP-TENI"/>
    <property type="match status" value="1"/>
</dbReference>
<dbReference type="EMBL" id="BMYR01000010">
    <property type="protein sequence ID" value="GGW67365.1"/>
    <property type="molecule type" value="Genomic_DNA"/>
</dbReference>
<dbReference type="InterPro" id="IPR013785">
    <property type="entry name" value="Aldolase_TIM"/>
</dbReference>
<keyword evidence="4" id="KW-0547">Nucleotide-binding</keyword>
<evidence type="ECO:0000256" key="4">
    <source>
        <dbReference type="ARBA" id="ARBA00022741"/>
    </source>
</evidence>
<feature type="binding site" evidence="13">
    <location>
        <position position="393"/>
    </location>
    <ligand>
        <name>4-amino-2-methyl-5-(diphosphooxymethyl)pyrimidine</name>
        <dbReference type="ChEBI" id="CHEBI:57841"/>
    </ligand>
</feature>
<dbReference type="EC" id="2.5.1.3" evidence="13"/>
<evidence type="ECO:0000256" key="1">
    <source>
        <dbReference type="ARBA" id="ARBA00005165"/>
    </source>
</evidence>
<dbReference type="RefSeq" id="WP_189483494.1">
    <property type="nucleotide sequence ID" value="NZ_BMYR01000010.1"/>
</dbReference>
<feature type="binding site" evidence="13">
    <location>
        <begin position="510"/>
        <end position="511"/>
    </location>
    <ligand>
        <name>2-[(2R,5Z)-2-carboxy-4-methylthiazol-5(2H)-ylidene]ethyl phosphate</name>
        <dbReference type="ChEBI" id="CHEBI:62899"/>
    </ligand>
</feature>
<dbReference type="Gene3D" id="3.20.20.70">
    <property type="entry name" value="Aldolase class I"/>
    <property type="match status" value="1"/>
</dbReference>
<dbReference type="NCBIfam" id="TIGR00693">
    <property type="entry name" value="thiE"/>
    <property type="match status" value="1"/>
</dbReference>
<sequence length="579" mass="60619">MQPHSESSRLTASAAATIQGTELASLHAAHKPIVWSIAGSDSGGGAGIQADILTMRAFGVHACTLITAITAQSSVEVARVELVSAAMLAAQWQTLLADLPPVAIKVGLVASQEQQQQLAELFATLPKTLPIIIDPVLIASCGDSLLLKGQQASTRLPELYRYAHLLTPNLPELAALTGLPVASPAQIIAAAQTLLTQGVAAVLVKGGHASGCQHLALDYLVSATVQAWLASPRIATPHNHGTGCSLASAIASALALGYPLADAIVLAKAYLHRSLQAAYATGKGPGTLEHLSLPVASDYFPVWLTTTQVQQLYQGASLTDLQPTAAAFAPLTYPDMGLYPVVDSVAWLSRLLPLGIKTIQLRIKAAADPAHLVAEITAAIALGKQYQAQVFINDHWQLALQLGAYGVHLGQEDLATADLHALQQAGIRLGISTHGYAELLRAKALQPSYIALGHIFPTKTKQMPSKPQGLARLAQYVQLAAPFPTVAIGGINAERLSAVAATGVNSIAVVTAITEAAEPEQATRELMARLAQAKEITQAKEIAQMSQLTEEQPVISAPALLATNCLEQVNVQVDAVCQN</sequence>
<evidence type="ECO:0000256" key="9">
    <source>
        <dbReference type="ARBA" id="ARBA00023268"/>
    </source>
</evidence>
<feature type="binding site" evidence="13">
    <location>
        <position position="432"/>
    </location>
    <ligand>
        <name>4-amino-2-methyl-5-(diphosphooxymethyl)pyrimidine</name>
        <dbReference type="ChEBI" id="CHEBI:57841"/>
    </ligand>
</feature>
<evidence type="ECO:0000256" key="5">
    <source>
        <dbReference type="ARBA" id="ARBA00022777"/>
    </source>
</evidence>
<feature type="binding site" evidence="13">
    <location>
        <position position="490"/>
    </location>
    <ligand>
        <name>2-[(2R,5Z)-2-carboxy-4-methylthiazol-5(2H)-ylidene]ethyl phosphate</name>
        <dbReference type="ChEBI" id="CHEBI:62899"/>
    </ligand>
</feature>
<keyword evidence="8 13" id="KW-0784">Thiamine biosynthesis</keyword>
<evidence type="ECO:0000313" key="17">
    <source>
        <dbReference type="Proteomes" id="UP000634667"/>
    </source>
</evidence>
<dbReference type="InterPro" id="IPR022998">
    <property type="entry name" value="ThiamineP_synth_TenI"/>
</dbReference>
<comment type="catalytic activity">
    <reaction evidence="10 13">
        <text>4-methyl-5-(2-phosphooxyethyl)-thiazole + 4-amino-2-methyl-5-(diphosphooxymethyl)pyrimidine + H(+) = thiamine phosphate + diphosphate</text>
        <dbReference type="Rhea" id="RHEA:22328"/>
        <dbReference type="ChEBI" id="CHEBI:15378"/>
        <dbReference type="ChEBI" id="CHEBI:33019"/>
        <dbReference type="ChEBI" id="CHEBI:37575"/>
        <dbReference type="ChEBI" id="CHEBI:57841"/>
        <dbReference type="ChEBI" id="CHEBI:58296"/>
        <dbReference type="EC" id="2.5.1.3"/>
    </reaction>
</comment>
<keyword evidence="5 16" id="KW-0418">Kinase</keyword>
<comment type="catalytic activity">
    <reaction evidence="12 13">
        <text>2-[(2R,5Z)-2-carboxy-4-methylthiazol-5(2H)-ylidene]ethyl phosphate + 4-amino-2-methyl-5-(diphosphooxymethyl)pyrimidine + 2 H(+) = thiamine phosphate + CO2 + diphosphate</text>
        <dbReference type="Rhea" id="RHEA:47844"/>
        <dbReference type="ChEBI" id="CHEBI:15378"/>
        <dbReference type="ChEBI" id="CHEBI:16526"/>
        <dbReference type="ChEBI" id="CHEBI:33019"/>
        <dbReference type="ChEBI" id="CHEBI:37575"/>
        <dbReference type="ChEBI" id="CHEBI:57841"/>
        <dbReference type="ChEBI" id="CHEBI:62899"/>
        <dbReference type="EC" id="2.5.1.3"/>
    </reaction>
</comment>
<dbReference type="Pfam" id="PF08543">
    <property type="entry name" value="Phos_pyr_kin"/>
    <property type="match status" value="1"/>
</dbReference>
<dbReference type="Gene3D" id="3.40.1190.20">
    <property type="match status" value="1"/>
</dbReference>
<dbReference type="SUPFAM" id="SSF53613">
    <property type="entry name" value="Ribokinase-like"/>
    <property type="match status" value="1"/>
</dbReference>
<dbReference type="GO" id="GO:0016301">
    <property type="term" value="F:kinase activity"/>
    <property type="evidence" value="ECO:0007669"/>
    <property type="project" value="UniProtKB-KW"/>
</dbReference>
<dbReference type="HAMAP" id="MF_00097">
    <property type="entry name" value="TMP_synthase"/>
    <property type="match status" value="1"/>
</dbReference>
<evidence type="ECO:0000313" key="16">
    <source>
        <dbReference type="EMBL" id="GGW67365.1"/>
    </source>
</evidence>
<comment type="cofactor">
    <cofactor evidence="13">
        <name>Mg(2+)</name>
        <dbReference type="ChEBI" id="CHEBI:18420"/>
    </cofactor>
    <text evidence="13">Binds 1 Mg(2+) ion per subunit.</text>
</comment>
<dbReference type="InterPro" id="IPR013749">
    <property type="entry name" value="PM/HMP-P_kinase-1"/>
</dbReference>
<dbReference type="InterPro" id="IPR004399">
    <property type="entry name" value="HMP/HMP-P_kinase_dom"/>
</dbReference>
<dbReference type="InterPro" id="IPR029056">
    <property type="entry name" value="Ribokinase-like"/>
</dbReference>
<feature type="domain" description="Pyridoxamine kinase/Phosphomethylpyrimidine kinase" evidence="15">
    <location>
        <begin position="41"/>
        <end position="287"/>
    </location>
</feature>
<dbReference type="Proteomes" id="UP000634667">
    <property type="component" value="Unassembled WGS sequence"/>
</dbReference>
<keyword evidence="2 13" id="KW-0808">Transferase</keyword>
<evidence type="ECO:0000256" key="10">
    <source>
        <dbReference type="ARBA" id="ARBA00047334"/>
    </source>
</evidence>
<name>A0ABQ2WS27_9ALTE</name>
<dbReference type="CDD" id="cd01169">
    <property type="entry name" value="HMPP_kinase"/>
    <property type="match status" value="1"/>
</dbReference>
<comment type="similarity">
    <text evidence="13">Belongs to the thiamine-phosphate synthase family.</text>
</comment>
<proteinExistence type="inferred from homology"/>
<comment type="function">
    <text evidence="13">Condenses 4-methyl-5-(beta-hydroxyethyl)thiazole monophosphate (THZ-P) and 2-methyl-4-amino-5-hydroxymethyl pyrimidine pyrophosphate (HMP-PP) to form thiamine monophosphate (TMP).</text>
</comment>
<evidence type="ECO:0000256" key="3">
    <source>
        <dbReference type="ARBA" id="ARBA00022723"/>
    </source>
</evidence>
<evidence type="ECO:0000256" key="11">
    <source>
        <dbReference type="ARBA" id="ARBA00047851"/>
    </source>
</evidence>
<evidence type="ECO:0000256" key="7">
    <source>
        <dbReference type="ARBA" id="ARBA00022842"/>
    </source>
</evidence>
<comment type="pathway">
    <text evidence="1 13">Cofactor biosynthesis; thiamine diphosphate biosynthesis; thiamine phosphate from 4-amino-2-methyl-5-diphosphomethylpyrimidine and 4-methyl-5-(2-phosphoethyl)-thiazole: step 1/1.</text>
</comment>
<feature type="binding site" evidence="13">
    <location>
        <position position="394"/>
    </location>
    <ligand>
        <name>Mg(2+)</name>
        <dbReference type="ChEBI" id="CHEBI:18420"/>
    </ligand>
</feature>
<feature type="domain" description="Thiamine phosphate synthase/TenI" evidence="14">
    <location>
        <begin position="343"/>
        <end position="513"/>
    </location>
</feature>